<dbReference type="RefSeq" id="WP_006441370.1">
    <property type="nucleotide sequence ID" value="NZ_CP036524.1"/>
</dbReference>
<protein>
    <recommendedName>
        <fullName evidence="7">Pseudouridine synthase</fullName>
        <ecNumber evidence="7">5.4.99.-</ecNumber>
    </recommendedName>
</protein>
<dbReference type="InterPro" id="IPR020103">
    <property type="entry name" value="PsdUridine_synth_cat_dom_sf"/>
</dbReference>
<dbReference type="GO" id="GO:0120159">
    <property type="term" value="F:rRNA pseudouridine synthase activity"/>
    <property type="evidence" value="ECO:0007669"/>
    <property type="project" value="UniProtKB-ARBA"/>
</dbReference>
<comment type="caution">
    <text evidence="10">The sequence shown here is derived from an EMBL/GenBank/DDBJ whole genome shotgun (WGS) entry which is preliminary data.</text>
</comment>
<dbReference type="FunFam" id="3.30.2350.10:FF:000006">
    <property type="entry name" value="Pseudouridine synthase"/>
    <property type="match status" value="1"/>
</dbReference>
<reference evidence="10" key="2">
    <citation type="submission" date="2013-06" db="EMBL/GenBank/DDBJ databases">
        <title>Draft genome sequence of Clostridium hylemonae (DSM 15053).</title>
        <authorList>
            <person name="Sudarsanam P."/>
            <person name="Ley R."/>
            <person name="Guruge J."/>
            <person name="Turnbaugh P.J."/>
            <person name="Mahowald M."/>
            <person name="Liep D."/>
            <person name="Gordon J."/>
        </authorList>
    </citation>
    <scope>NUCLEOTIDE SEQUENCE</scope>
    <source>
        <strain evidence="10">DSM 15053</strain>
    </source>
</reference>
<evidence type="ECO:0000256" key="7">
    <source>
        <dbReference type="RuleBase" id="RU362028"/>
    </source>
</evidence>
<dbReference type="eggNOG" id="COG0564">
    <property type="taxonomic scope" value="Bacteria"/>
</dbReference>
<feature type="domain" description="RNA-binding S4" evidence="9">
    <location>
        <begin position="13"/>
        <end position="77"/>
    </location>
</feature>
<dbReference type="STRING" id="553973.CLOHYLEM_04041"/>
<dbReference type="InterPro" id="IPR050188">
    <property type="entry name" value="RluA_PseudoU_synthase"/>
</dbReference>
<dbReference type="OrthoDB" id="9807829at2"/>
<evidence type="ECO:0000256" key="5">
    <source>
        <dbReference type="PIRSR" id="PIRSR606225-1"/>
    </source>
</evidence>
<proteinExistence type="inferred from homology"/>
<evidence type="ECO:0000256" key="6">
    <source>
        <dbReference type="PROSITE-ProRule" id="PRU00182"/>
    </source>
</evidence>
<dbReference type="GO" id="GO:0003723">
    <property type="term" value="F:RNA binding"/>
    <property type="evidence" value="ECO:0007669"/>
    <property type="project" value="UniProtKB-KW"/>
</dbReference>
<dbReference type="Pfam" id="PF01479">
    <property type="entry name" value="S4"/>
    <property type="match status" value="1"/>
</dbReference>
<dbReference type="CDD" id="cd00165">
    <property type="entry name" value="S4"/>
    <property type="match status" value="1"/>
</dbReference>
<reference evidence="10" key="1">
    <citation type="submission" date="2009-02" db="EMBL/GenBank/DDBJ databases">
        <authorList>
            <person name="Fulton L."/>
            <person name="Clifton S."/>
            <person name="Fulton B."/>
            <person name="Xu J."/>
            <person name="Minx P."/>
            <person name="Pepin K.H."/>
            <person name="Johnson M."/>
            <person name="Bhonagiri V."/>
            <person name="Nash W.E."/>
            <person name="Mardis E.R."/>
            <person name="Wilson R.K."/>
        </authorList>
    </citation>
    <scope>NUCLEOTIDE SEQUENCE [LARGE SCALE GENOMIC DNA]</scope>
    <source>
        <strain evidence="10">DSM 15053</strain>
    </source>
</reference>
<gene>
    <name evidence="10" type="ORF">CLOHYLEM_04041</name>
</gene>
<dbReference type="NCBIfam" id="TIGR00005">
    <property type="entry name" value="rluA_subfam"/>
    <property type="match status" value="1"/>
</dbReference>
<dbReference type="SMART" id="SM00363">
    <property type="entry name" value="S4"/>
    <property type="match status" value="1"/>
</dbReference>
<dbReference type="InterPro" id="IPR002942">
    <property type="entry name" value="S4_RNA-bd"/>
</dbReference>
<feature type="active site" evidence="5">
    <location>
        <position position="137"/>
    </location>
</feature>
<dbReference type="EMBL" id="ABYI02000003">
    <property type="protein sequence ID" value="EEG75875.1"/>
    <property type="molecule type" value="Genomic_DNA"/>
</dbReference>
<comment type="catalytic activity">
    <reaction evidence="1 7">
        <text>a uridine in RNA = a pseudouridine in RNA</text>
        <dbReference type="Rhea" id="RHEA:48348"/>
        <dbReference type="Rhea" id="RHEA-COMP:12068"/>
        <dbReference type="Rhea" id="RHEA-COMP:12069"/>
        <dbReference type="ChEBI" id="CHEBI:65314"/>
        <dbReference type="ChEBI" id="CHEBI:65315"/>
    </reaction>
</comment>
<dbReference type="SUPFAM" id="SSF55120">
    <property type="entry name" value="Pseudouridine synthase"/>
    <property type="match status" value="1"/>
</dbReference>
<dbReference type="SUPFAM" id="SSF55174">
    <property type="entry name" value="Alpha-L RNA-binding motif"/>
    <property type="match status" value="1"/>
</dbReference>
<comment type="similarity">
    <text evidence="2 7">Belongs to the pseudouridine synthase RluA family.</text>
</comment>
<dbReference type="PANTHER" id="PTHR21600:SF44">
    <property type="entry name" value="RIBOSOMAL LARGE SUBUNIT PSEUDOURIDINE SYNTHASE D"/>
    <property type="match status" value="1"/>
</dbReference>
<dbReference type="Gene3D" id="3.30.2350.10">
    <property type="entry name" value="Pseudouridine synthase"/>
    <property type="match status" value="1"/>
</dbReference>
<dbReference type="AlphaFoldDB" id="C0BW53"/>
<comment type="function">
    <text evidence="7">Responsible for synthesis of pseudouridine from uracil.</text>
</comment>
<dbReference type="InterPro" id="IPR006145">
    <property type="entry name" value="PsdUridine_synth_RsuA/RluA"/>
</dbReference>
<evidence type="ECO:0000256" key="3">
    <source>
        <dbReference type="ARBA" id="ARBA00022884"/>
    </source>
</evidence>
<evidence type="ECO:0000256" key="8">
    <source>
        <dbReference type="SAM" id="MobiDB-lite"/>
    </source>
</evidence>
<dbReference type="InterPro" id="IPR036986">
    <property type="entry name" value="S4_RNA-bd_sf"/>
</dbReference>
<evidence type="ECO:0000313" key="10">
    <source>
        <dbReference type="EMBL" id="EEG75875.1"/>
    </source>
</evidence>
<evidence type="ECO:0000256" key="2">
    <source>
        <dbReference type="ARBA" id="ARBA00010876"/>
    </source>
</evidence>
<dbReference type="InterPro" id="IPR006225">
    <property type="entry name" value="PsdUridine_synth_RluC/D"/>
</dbReference>
<dbReference type="PROSITE" id="PS50889">
    <property type="entry name" value="S4"/>
    <property type="match status" value="1"/>
</dbReference>
<evidence type="ECO:0000259" key="9">
    <source>
        <dbReference type="SMART" id="SM00363"/>
    </source>
</evidence>
<evidence type="ECO:0000313" key="11">
    <source>
        <dbReference type="Proteomes" id="UP000004893"/>
    </source>
</evidence>
<dbReference type="PANTHER" id="PTHR21600">
    <property type="entry name" value="MITOCHONDRIAL RNA PSEUDOURIDINE SYNTHASE"/>
    <property type="match status" value="1"/>
</dbReference>
<keyword evidence="11" id="KW-1185">Reference proteome</keyword>
<dbReference type="HOGENOM" id="CLU_016902_4_4_9"/>
<dbReference type="GO" id="GO:0000455">
    <property type="term" value="P:enzyme-directed rRNA pseudouridine synthesis"/>
    <property type="evidence" value="ECO:0007669"/>
    <property type="project" value="UniProtKB-ARBA"/>
</dbReference>
<dbReference type="Pfam" id="PF00849">
    <property type="entry name" value="PseudoU_synth_2"/>
    <property type="match status" value="1"/>
</dbReference>
<accession>C0BW53</accession>
<dbReference type="Gene3D" id="3.10.290.10">
    <property type="entry name" value="RNA-binding S4 domain"/>
    <property type="match status" value="1"/>
</dbReference>
<organism evidence="10 11">
    <name type="scientific">[Clostridium] hylemonae DSM 15053</name>
    <dbReference type="NCBI Taxonomy" id="553973"/>
    <lineage>
        <taxon>Bacteria</taxon>
        <taxon>Bacillati</taxon>
        <taxon>Bacillota</taxon>
        <taxon>Clostridia</taxon>
        <taxon>Lachnospirales</taxon>
        <taxon>Lachnospiraceae</taxon>
    </lineage>
</organism>
<dbReference type="EC" id="5.4.99.-" evidence="7"/>
<dbReference type="Proteomes" id="UP000004893">
    <property type="component" value="Unassembled WGS sequence"/>
</dbReference>
<evidence type="ECO:0000256" key="1">
    <source>
        <dbReference type="ARBA" id="ARBA00000073"/>
    </source>
</evidence>
<name>C0BW53_9FIRM</name>
<keyword evidence="3 6" id="KW-0694">RNA-binding</keyword>
<feature type="region of interest" description="Disordered" evidence="8">
    <location>
        <begin position="182"/>
        <end position="202"/>
    </location>
</feature>
<evidence type="ECO:0000256" key="4">
    <source>
        <dbReference type="ARBA" id="ARBA00023235"/>
    </source>
</evidence>
<sequence>MSEFFTVENEEGERIDRYLAEMLSDRSRSYIQKLIKDSHILVNNKPVKANYRLSCGDMLEVTIPSAKEPDILPEDIPLHILYEDADIIIVNKPKQMVVHPAPGHYSGTLVNALMFHCGRELSGINGMMRPGIVHRIDMDTTGSLIVCKNDMAHQALSEQLKKHSIRRIYEAVVHGGFKEEEGTVSAPIGRHPTDRKRMSTHAKNAREAVTHYKVLERFGEYSYIQCELETGRTHQIRVHMSSIGHPIVGDMVYGPRRCPFPGLQGQTLHAKTLGIIHPRTGEYLEVEAPLPQYFVELLEKLRDI</sequence>
<dbReference type="CDD" id="cd02869">
    <property type="entry name" value="PseudoU_synth_RluA_like"/>
    <property type="match status" value="1"/>
</dbReference>
<keyword evidence="4 7" id="KW-0413">Isomerase</keyword>